<sequence>MIARAAGLAALLVACAPASQGYTTVHVEDLRAAQGQGVTILDVRTPAEYAQGHVAGARLLPLQELPERVGEVPQDRPVYVICHSGNRSAQASQILAKRGYRNIYNVDGGMNAWAGAGFPVVR</sequence>
<proteinExistence type="predicted"/>
<organism evidence="3 4">
    <name type="scientific">Deinococcus aluminii</name>
    <dbReference type="NCBI Taxonomy" id="1656885"/>
    <lineage>
        <taxon>Bacteria</taxon>
        <taxon>Thermotogati</taxon>
        <taxon>Deinococcota</taxon>
        <taxon>Deinococci</taxon>
        <taxon>Deinococcales</taxon>
        <taxon>Deinococcaceae</taxon>
        <taxon>Deinococcus</taxon>
    </lineage>
</organism>
<dbReference type="PROSITE" id="PS51257">
    <property type="entry name" value="PROKAR_LIPOPROTEIN"/>
    <property type="match status" value="1"/>
</dbReference>
<feature type="domain" description="Rhodanese" evidence="2">
    <location>
        <begin position="34"/>
        <end position="122"/>
    </location>
</feature>
<dbReference type="Gene3D" id="3.40.250.10">
    <property type="entry name" value="Rhodanese-like domain"/>
    <property type="match status" value="1"/>
</dbReference>
<dbReference type="Proteomes" id="UP001404956">
    <property type="component" value="Unassembled WGS sequence"/>
</dbReference>
<accession>A0ABP9XHC1</accession>
<dbReference type="InterPro" id="IPR036873">
    <property type="entry name" value="Rhodanese-like_dom_sf"/>
</dbReference>
<evidence type="ECO:0000259" key="2">
    <source>
        <dbReference type="PROSITE" id="PS50206"/>
    </source>
</evidence>
<keyword evidence="4" id="KW-1185">Reference proteome</keyword>
<dbReference type="CDD" id="cd00158">
    <property type="entry name" value="RHOD"/>
    <property type="match status" value="1"/>
</dbReference>
<reference evidence="3 4" key="1">
    <citation type="submission" date="2024-02" db="EMBL/GenBank/DDBJ databases">
        <title>Deinococcus aluminii NBRC 112889.</title>
        <authorList>
            <person name="Ichikawa N."/>
            <person name="Katano-Makiyama Y."/>
            <person name="Hidaka K."/>
        </authorList>
    </citation>
    <scope>NUCLEOTIDE SEQUENCE [LARGE SCALE GENOMIC DNA]</scope>
    <source>
        <strain evidence="3 4">NBRC 112889</strain>
    </source>
</reference>
<dbReference type="PANTHER" id="PTHR43031">
    <property type="entry name" value="FAD-DEPENDENT OXIDOREDUCTASE"/>
    <property type="match status" value="1"/>
</dbReference>
<evidence type="ECO:0000256" key="1">
    <source>
        <dbReference type="SAM" id="SignalP"/>
    </source>
</evidence>
<gene>
    <name evidence="3" type="primary">glpE_2</name>
    <name evidence="3" type="ORF">Dalu01_02431</name>
</gene>
<evidence type="ECO:0000313" key="3">
    <source>
        <dbReference type="EMBL" id="GAA5534023.1"/>
    </source>
</evidence>
<protein>
    <submittedName>
        <fullName evidence="3">Thiosulfate sulfurtransferase GlpE</fullName>
    </submittedName>
</protein>
<dbReference type="PROSITE" id="PS50206">
    <property type="entry name" value="RHODANESE_3"/>
    <property type="match status" value="1"/>
</dbReference>
<dbReference type="EMBL" id="BAABRV010000005">
    <property type="protein sequence ID" value="GAA5534023.1"/>
    <property type="molecule type" value="Genomic_DNA"/>
</dbReference>
<feature type="chain" id="PRO_5045669093" evidence="1">
    <location>
        <begin position="22"/>
        <end position="122"/>
    </location>
</feature>
<dbReference type="SMART" id="SM00450">
    <property type="entry name" value="RHOD"/>
    <property type="match status" value="1"/>
</dbReference>
<dbReference type="Pfam" id="PF00581">
    <property type="entry name" value="Rhodanese"/>
    <property type="match status" value="1"/>
</dbReference>
<comment type="caution">
    <text evidence="3">The sequence shown here is derived from an EMBL/GenBank/DDBJ whole genome shotgun (WGS) entry which is preliminary data.</text>
</comment>
<dbReference type="InterPro" id="IPR050229">
    <property type="entry name" value="GlpE_sulfurtransferase"/>
</dbReference>
<dbReference type="SUPFAM" id="SSF52821">
    <property type="entry name" value="Rhodanese/Cell cycle control phosphatase"/>
    <property type="match status" value="1"/>
</dbReference>
<evidence type="ECO:0000313" key="4">
    <source>
        <dbReference type="Proteomes" id="UP001404956"/>
    </source>
</evidence>
<dbReference type="InterPro" id="IPR001763">
    <property type="entry name" value="Rhodanese-like_dom"/>
</dbReference>
<feature type="signal peptide" evidence="1">
    <location>
        <begin position="1"/>
        <end position="21"/>
    </location>
</feature>
<dbReference type="RefSeq" id="WP_345454974.1">
    <property type="nucleotide sequence ID" value="NZ_BAABRV010000005.1"/>
</dbReference>
<keyword evidence="1" id="KW-0732">Signal</keyword>
<dbReference type="PANTHER" id="PTHR43031:SF1">
    <property type="entry name" value="PYRIDINE NUCLEOTIDE-DISULPHIDE OXIDOREDUCTASE"/>
    <property type="match status" value="1"/>
</dbReference>
<name>A0ABP9XHC1_9DEIO</name>